<dbReference type="InterPro" id="IPR010656">
    <property type="entry name" value="DctM"/>
</dbReference>
<dbReference type="InterPro" id="IPR004682">
    <property type="entry name" value="TRAP_DctP"/>
</dbReference>
<dbReference type="NCBIfam" id="TIGR00787">
    <property type="entry name" value="dctP"/>
    <property type="match status" value="3"/>
</dbReference>
<evidence type="ECO:0000256" key="8">
    <source>
        <dbReference type="ARBA" id="ARBA00022989"/>
    </source>
</evidence>
<dbReference type="InterPro" id="IPR038404">
    <property type="entry name" value="TRAP_DctP_sf"/>
</dbReference>
<evidence type="ECO:0000256" key="7">
    <source>
        <dbReference type="ARBA" id="ARBA00022729"/>
    </source>
</evidence>
<feature type="transmembrane region" description="Helical" evidence="10">
    <location>
        <begin position="399"/>
        <end position="419"/>
    </location>
</feature>
<dbReference type="Pfam" id="PF03480">
    <property type="entry name" value="DctP"/>
    <property type="match status" value="3"/>
</dbReference>
<dbReference type="GO" id="GO:0005886">
    <property type="term" value="C:plasma membrane"/>
    <property type="evidence" value="ECO:0007669"/>
    <property type="project" value="UniProtKB-SubCell"/>
</dbReference>
<proteinExistence type="inferred from homology"/>
<feature type="transmembrane region" description="Helical" evidence="10">
    <location>
        <begin position="310"/>
        <end position="331"/>
    </location>
</feature>
<feature type="transmembrane region" description="Helical" evidence="10">
    <location>
        <begin position="49"/>
        <end position="69"/>
    </location>
</feature>
<comment type="subcellular location">
    <subcellularLocation>
        <location evidence="1">Cell inner membrane</location>
        <topology evidence="1">Multi-pass membrane protein</topology>
    </subcellularLocation>
</comment>
<keyword evidence="6 10" id="KW-0812">Transmembrane</keyword>
<name>A0A4P6LVZ8_9FIRM</name>
<keyword evidence="8 10" id="KW-1133">Transmembrane helix</keyword>
<dbReference type="NCBIfam" id="TIGR00786">
    <property type="entry name" value="dctM"/>
    <property type="match status" value="1"/>
</dbReference>
<dbReference type="Gene3D" id="3.40.190.170">
    <property type="entry name" value="Bacterial extracellular solute-binding protein, family 7"/>
    <property type="match status" value="3"/>
</dbReference>
<evidence type="ECO:0000313" key="13">
    <source>
        <dbReference type="Proteomes" id="UP000289794"/>
    </source>
</evidence>
<keyword evidence="3" id="KW-0813">Transport</keyword>
<dbReference type="InterPro" id="IPR018389">
    <property type="entry name" value="DctP_fam"/>
</dbReference>
<feature type="domain" description="TRAP C4-dicarboxylate transport system permease DctM subunit" evidence="11">
    <location>
        <begin position="7"/>
        <end position="422"/>
    </location>
</feature>
<dbReference type="Pfam" id="PF06808">
    <property type="entry name" value="DctM"/>
    <property type="match status" value="1"/>
</dbReference>
<feature type="transmembrane region" description="Helical" evidence="10">
    <location>
        <begin position="214"/>
        <end position="235"/>
    </location>
</feature>
<protein>
    <submittedName>
        <fullName evidence="12">C4-dicarboxylate TRAP transporter large permease protein DctM</fullName>
    </submittedName>
</protein>
<evidence type="ECO:0000256" key="2">
    <source>
        <dbReference type="ARBA" id="ARBA00009023"/>
    </source>
</evidence>
<keyword evidence="4" id="KW-1003">Cell membrane</keyword>
<keyword evidence="5" id="KW-0997">Cell inner membrane</keyword>
<evidence type="ECO:0000256" key="6">
    <source>
        <dbReference type="ARBA" id="ARBA00022692"/>
    </source>
</evidence>
<comment type="similarity">
    <text evidence="2">Belongs to the bacterial solute-binding protein 7 family.</text>
</comment>
<dbReference type="RefSeq" id="WP_130180764.1">
    <property type="nucleotide sequence ID" value="NZ_CP035945.1"/>
</dbReference>
<evidence type="ECO:0000313" key="12">
    <source>
        <dbReference type="EMBL" id="QBE96684.1"/>
    </source>
</evidence>
<dbReference type="PANTHER" id="PTHR33376:SF7">
    <property type="entry name" value="C4-DICARBOXYLATE-BINDING PROTEIN DCTB"/>
    <property type="match status" value="1"/>
</dbReference>
<accession>A0A4P6LVZ8</accession>
<dbReference type="NCBIfam" id="NF037995">
    <property type="entry name" value="TRAP_S1"/>
    <property type="match status" value="3"/>
</dbReference>
<reference evidence="12 13" key="1">
    <citation type="submission" date="2019-01" db="EMBL/GenBank/DDBJ databases">
        <title>PMF-metabolizing Aryl O-demethylase.</title>
        <authorList>
            <person name="Kim M."/>
        </authorList>
    </citation>
    <scope>NUCLEOTIDE SEQUENCE [LARGE SCALE GENOMIC DNA]</scope>
    <source>
        <strain evidence="12 13">PMF1</strain>
    </source>
</reference>
<dbReference type="KEGG" id="bpro:PMF13cell1_02231"/>
<evidence type="ECO:0000256" key="1">
    <source>
        <dbReference type="ARBA" id="ARBA00004429"/>
    </source>
</evidence>
<feature type="transmembrane region" description="Helical" evidence="10">
    <location>
        <begin position="278"/>
        <end position="298"/>
    </location>
</feature>
<evidence type="ECO:0000259" key="11">
    <source>
        <dbReference type="Pfam" id="PF06808"/>
    </source>
</evidence>
<feature type="transmembrane region" description="Helical" evidence="10">
    <location>
        <begin position="114"/>
        <end position="133"/>
    </location>
</feature>
<organism evidence="12 13">
    <name type="scientific">Blautia producta</name>
    <dbReference type="NCBI Taxonomy" id="33035"/>
    <lineage>
        <taxon>Bacteria</taxon>
        <taxon>Bacillati</taxon>
        <taxon>Bacillota</taxon>
        <taxon>Clostridia</taxon>
        <taxon>Lachnospirales</taxon>
        <taxon>Lachnospiraceae</taxon>
        <taxon>Blautia</taxon>
    </lineage>
</organism>
<gene>
    <name evidence="12" type="primary">dctM_3</name>
    <name evidence="12" type="ORF">PMF13cell1_02231</name>
</gene>
<keyword evidence="9 10" id="KW-0472">Membrane</keyword>
<dbReference type="InterPro" id="IPR004681">
    <property type="entry name" value="TRAP_DctM"/>
</dbReference>
<feature type="transmembrane region" description="Helical" evidence="10">
    <location>
        <begin position="241"/>
        <end position="257"/>
    </location>
</feature>
<dbReference type="GO" id="GO:0030288">
    <property type="term" value="C:outer membrane-bounded periplasmic space"/>
    <property type="evidence" value="ECO:0007669"/>
    <property type="project" value="InterPro"/>
</dbReference>
<feature type="transmembrane region" description="Helical" evidence="10">
    <location>
        <begin position="90"/>
        <end position="108"/>
    </location>
</feature>
<evidence type="ECO:0000256" key="4">
    <source>
        <dbReference type="ARBA" id="ARBA00022475"/>
    </source>
</evidence>
<keyword evidence="7" id="KW-0732">Signal</keyword>
<feature type="transmembrane region" description="Helical" evidence="10">
    <location>
        <begin position="174"/>
        <end position="193"/>
    </location>
</feature>
<dbReference type="GO" id="GO:0055085">
    <property type="term" value="P:transmembrane transport"/>
    <property type="evidence" value="ECO:0007669"/>
    <property type="project" value="InterPro"/>
</dbReference>
<evidence type="ECO:0000256" key="10">
    <source>
        <dbReference type="SAM" id="Phobius"/>
    </source>
</evidence>
<sequence>MVSAVLFLSFFIFLILNVPVAICLGLSSVCAILYSGTSLTIVATNMYSGISKFLLLAIPFFVLSGNIMAKAGISKRLIKFVNTCVGHKRGGIAIVCVIVACFFGAISGSGPATVAALGAVLIPAMVEEGGFSAPFSTAMMATSSSIAIVIPPSIAFVVYASITGVSIADMFAGGILPGILMGLALIFVIMIEVRKNGIQPTTKKASWGERFRAFGDAFWGFLMPVIILGGIYGGVFTPTEAAAVSVVYGLFVGMVIYREVKFKDLIDIFVESAKTTGGIMLIVACASLFSFVCTKFGISQAASELLGSVAHNQFIFLLIVNVIFLIAGCFIDANSAMYIFIPIMLPVCKALGYDLVAFGILATVNLAIGQVTPPVGVNLFVAISIKIKKGLEVSLQQISKAVVPMIAACIIVLLMVTYIPQISVCLPKAFAGSSYTGTSKLAGSTDSTAGDSSSEDYNVIGDYSDLGWEEQTWNFACSTTETSTWAKAGEQFGRLMEEATGGKVHVKVYAADQLTNGNQSEGIQALMNGDPVQISLHSNLIYSAFDPRFNVVSLPFIFDSVEDADAKLDGEAGDKMNALLEEYGLHCMGMAENGFRQLTNSVREVKSPDDMKNLKIRVAGSNLLMECYKRWGADATNMNWSETYTALQQNTVEGQENPLPAIDAASVQEVQKYCSMWNANYDCLFFCINGELYKDLTPEQQKVVDEAGKKAVDYERDINRSGDDEIKERWTDQNGVEITEYQDLDIDSFKNAVADIPQWYQEELVKEGYDETEVKELIDAFTSKTSGNYEVEDRSDLAWEEQTWNFACSTTETSTWAEAGRKFGEMMEKATGGKIHVNVYAADQLTNGNQSEGIQALMNGDPVQISMHSNLIYSAFDPRFNVVSLPFLFNSVEDADAKLDGAAGEKMKEILGSYGVHCMGMAENGFRQLTNSVREVKSADDMKNLKIRVAGSNLLMECYKRWGADATNMNWSETYTALQQNTVEGQENPLPAIDAASVQEVQKYCSLWNANYDCLFFGINQEVYDKLTPKQQEVVDEIGQKAVQYEREINRAGDDEILNRWQTENGMDVTAYEDLDIDSFKKAVEDIPQWYEQELVKEGYDKSEVSELIAAFTSEEGSAAEYTMEDSSDLDWSEQTWNFACSTTETSTWAKAGEKFGELMEQATGGKVKVNVYAADQLTNGNQSEGIQALMDGDPVQISMHSNLIYSAFDPRFNVVSIPFLFQSVEDADKKLDGEGGEKMKEILGEYGLHCMGMAENGFRELTNSVRDIKSAEDMKGLKIRVAGSNLLMECYKRWGADATNMNWSETYTALQQNTVEGQENPLPAIDAASVQEVQKYCSMWNANYDCLFFCINQKLYDSLTPKQQKVVDEAGAKAVKYEREINRAGDNEIKKRWAEKNGVKITEYEDLDIDSFKKAVDGIEDWFVKELKSQGYDDGQELVNAFVTNTK</sequence>
<feature type="transmembrane region" description="Helical" evidence="10">
    <location>
        <begin position="338"/>
        <end position="361"/>
    </location>
</feature>
<evidence type="ECO:0000256" key="9">
    <source>
        <dbReference type="ARBA" id="ARBA00023136"/>
    </source>
</evidence>
<feature type="transmembrane region" description="Helical" evidence="10">
    <location>
        <begin position="145"/>
        <end position="168"/>
    </location>
</feature>
<evidence type="ECO:0000256" key="5">
    <source>
        <dbReference type="ARBA" id="ARBA00022519"/>
    </source>
</evidence>
<evidence type="ECO:0000256" key="3">
    <source>
        <dbReference type="ARBA" id="ARBA00022448"/>
    </source>
</evidence>
<dbReference type="PANTHER" id="PTHR33376">
    <property type="match status" value="1"/>
</dbReference>
<feature type="transmembrane region" description="Helical" evidence="10">
    <location>
        <begin position="367"/>
        <end position="387"/>
    </location>
</feature>
<dbReference type="Proteomes" id="UP000289794">
    <property type="component" value="Chromosome"/>
</dbReference>
<dbReference type="EMBL" id="CP035945">
    <property type="protein sequence ID" value="QBE96684.1"/>
    <property type="molecule type" value="Genomic_DNA"/>
</dbReference>